<evidence type="ECO:0000256" key="5">
    <source>
        <dbReference type="ARBA" id="ARBA00034769"/>
    </source>
</evidence>
<keyword evidence="2 6" id="KW-0812">Transmembrane</keyword>
<keyword evidence="6" id="KW-0813">Transport</keyword>
<dbReference type="GO" id="GO:0005886">
    <property type="term" value="C:plasma membrane"/>
    <property type="evidence" value="ECO:0007669"/>
    <property type="project" value="UniProtKB-SubCell"/>
</dbReference>
<proteinExistence type="inferred from homology"/>
<dbReference type="InterPro" id="IPR021134">
    <property type="entry name" value="Bestrophin-like"/>
</dbReference>
<keyword evidence="6" id="KW-0406">Ion transport</keyword>
<dbReference type="InterPro" id="IPR000615">
    <property type="entry name" value="Bestrophin"/>
</dbReference>
<evidence type="ECO:0000313" key="8">
    <source>
        <dbReference type="WBParaSite" id="TCNE_0000359501-mRNA-1"/>
    </source>
</evidence>
<name>A0A183U525_TOXCA</name>
<evidence type="ECO:0000256" key="6">
    <source>
        <dbReference type="RuleBase" id="RU363126"/>
    </source>
</evidence>
<comment type="subcellular location">
    <subcellularLocation>
        <location evidence="6">Cell membrane</location>
        <topology evidence="6">Multi-pass membrane protein</topology>
    </subcellularLocation>
    <subcellularLocation>
        <location evidence="1">Membrane</location>
    </subcellularLocation>
</comment>
<comment type="function">
    <text evidence="6">Forms chloride channels.</text>
</comment>
<evidence type="ECO:0000313" key="7">
    <source>
        <dbReference type="Proteomes" id="UP000050794"/>
    </source>
</evidence>
<feature type="transmembrane region" description="Helical" evidence="6">
    <location>
        <begin position="7"/>
        <end position="30"/>
    </location>
</feature>
<keyword evidence="7" id="KW-1185">Reference proteome</keyword>
<sequence length="233" mass="27497">LKSICAIPFVFLSNSFTFFAFFFKTIRVYYVLFFSTFEEVSRYLDQELSFIPLTFILGFYVSTIVQRWTIIFTNMGYIESAQETVFSEALLIGNYVQGDDEETKMQRRAMVRYMCLSQLLVYRDISVPIRRRFPTYDAIVKAGFMLEHEKEKLESIKLDYDKYWVPINWSYTHMFNARRAGKITSDVMTNKLTDVSLFMFTSSTIIWRSPSDVADILRAPVDVMYRRVFSEVS</sequence>
<dbReference type="AlphaFoldDB" id="A0A183U525"/>
<keyword evidence="6" id="KW-1003">Cell membrane</keyword>
<protein>
    <recommendedName>
        <fullName evidence="6">Bestrophin homolog</fullName>
    </recommendedName>
</protein>
<keyword evidence="6" id="KW-0407">Ion channel</keyword>
<keyword evidence="6" id="KW-0868">Chloride</keyword>
<dbReference type="Pfam" id="PF01062">
    <property type="entry name" value="Bestrophin"/>
    <property type="match status" value="1"/>
</dbReference>
<dbReference type="GO" id="GO:0005254">
    <property type="term" value="F:chloride channel activity"/>
    <property type="evidence" value="ECO:0007669"/>
    <property type="project" value="UniProtKB-KW"/>
</dbReference>
<reference evidence="8" key="1">
    <citation type="submission" date="2016-06" db="UniProtKB">
        <authorList>
            <consortium name="WormBaseParasite"/>
        </authorList>
    </citation>
    <scope>IDENTIFICATION</scope>
</reference>
<evidence type="ECO:0000256" key="1">
    <source>
        <dbReference type="ARBA" id="ARBA00004370"/>
    </source>
</evidence>
<keyword evidence="6" id="KW-0869">Chloride channel</keyword>
<evidence type="ECO:0000256" key="3">
    <source>
        <dbReference type="ARBA" id="ARBA00022989"/>
    </source>
</evidence>
<evidence type="ECO:0000256" key="4">
    <source>
        <dbReference type="ARBA" id="ARBA00023136"/>
    </source>
</evidence>
<keyword evidence="4 6" id="KW-0472">Membrane</keyword>
<dbReference type="WBParaSite" id="TCNE_0000359501-mRNA-1">
    <property type="protein sequence ID" value="TCNE_0000359501-mRNA-1"/>
    <property type="gene ID" value="TCNE_0000359501"/>
</dbReference>
<feature type="transmembrane region" description="Helical" evidence="6">
    <location>
        <begin position="50"/>
        <end position="70"/>
    </location>
</feature>
<accession>A0A183U525</accession>
<keyword evidence="3 6" id="KW-1133">Transmembrane helix</keyword>
<dbReference type="Proteomes" id="UP000050794">
    <property type="component" value="Unassembled WGS sequence"/>
</dbReference>
<dbReference type="PANTHER" id="PTHR10736:SF0">
    <property type="entry name" value="BESTROPHIN HOMOLOG"/>
    <property type="match status" value="1"/>
</dbReference>
<dbReference type="GO" id="GO:0034707">
    <property type="term" value="C:chloride channel complex"/>
    <property type="evidence" value="ECO:0007669"/>
    <property type="project" value="UniProtKB-KW"/>
</dbReference>
<organism evidence="7 8">
    <name type="scientific">Toxocara canis</name>
    <name type="common">Canine roundworm</name>
    <dbReference type="NCBI Taxonomy" id="6265"/>
    <lineage>
        <taxon>Eukaryota</taxon>
        <taxon>Metazoa</taxon>
        <taxon>Ecdysozoa</taxon>
        <taxon>Nematoda</taxon>
        <taxon>Chromadorea</taxon>
        <taxon>Rhabditida</taxon>
        <taxon>Spirurina</taxon>
        <taxon>Ascaridomorpha</taxon>
        <taxon>Ascaridoidea</taxon>
        <taxon>Toxocaridae</taxon>
        <taxon>Toxocara</taxon>
    </lineage>
</organism>
<comment type="similarity">
    <text evidence="5 6">Belongs to the anion channel-forming bestrophin (TC 1.A.46) family. Calcium-sensitive chloride channel subfamily.</text>
</comment>
<dbReference type="PANTHER" id="PTHR10736">
    <property type="entry name" value="BESTROPHIN"/>
    <property type="match status" value="1"/>
</dbReference>
<evidence type="ECO:0000256" key="2">
    <source>
        <dbReference type="ARBA" id="ARBA00022692"/>
    </source>
</evidence>